<dbReference type="Gene3D" id="1.20.1280.50">
    <property type="match status" value="1"/>
</dbReference>
<gene>
    <name evidence="3" type="ORF">JRO89_XS11G0047500</name>
</gene>
<sequence length="424" mass="49457">MLFFLISCFSFSFILLSNSLSLKPHPPIMNEWRLLLSPCFWKDLSSFLTSRLQKGRLAISFHQVVPMNKPLKKMSLVSKLENLEEEKTISLLDLPELTLECILEKLPPAGLCSMAAVCSSLRDRCTSDHLWEKHMKQKWGRLIGDAAYREWQWHIASKKRESLINQSKQKGFFMSLYGLWPFSSIKPKLKSTSSEPTTSLPEDSIMAWYLSLESGKFWFPAQVYNRENGNIGFMLSCYDAQLNYDSRTDTFLARYSPHGRRTIEENITWERLRAPPVDTPSHVLHISDCLQDLKPCDHIEIQWRRNKEFPYGWWYGVVGHLDSCDRNENHCRCHYSGEKIISILLHMLAKLVDFALSLFEVNGKRPGYTVILEFNQYPPGSRWRQTTINRKDHREVGDEADGFYGGIRKLYKEEEISMWKSLRP</sequence>
<evidence type="ECO:0000313" key="4">
    <source>
        <dbReference type="Proteomes" id="UP000827721"/>
    </source>
</evidence>
<keyword evidence="4" id="KW-1185">Reference proteome</keyword>
<dbReference type="EMBL" id="JAFEMO010000011">
    <property type="protein sequence ID" value="KAH7557108.1"/>
    <property type="molecule type" value="Genomic_DNA"/>
</dbReference>
<evidence type="ECO:0000256" key="1">
    <source>
        <dbReference type="SAM" id="SignalP"/>
    </source>
</evidence>
<dbReference type="SUPFAM" id="SSF81383">
    <property type="entry name" value="F-box domain"/>
    <property type="match status" value="1"/>
</dbReference>
<reference evidence="3 4" key="1">
    <citation type="submission" date="2021-02" db="EMBL/GenBank/DDBJ databases">
        <title>Plant Genome Project.</title>
        <authorList>
            <person name="Zhang R.-G."/>
        </authorList>
    </citation>
    <scope>NUCLEOTIDE SEQUENCE [LARGE SCALE GENOMIC DNA]</scope>
    <source>
        <tissue evidence="3">Leaves</tissue>
    </source>
</reference>
<dbReference type="Pfam" id="PF00646">
    <property type="entry name" value="F-box"/>
    <property type="match status" value="1"/>
</dbReference>
<proteinExistence type="predicted"/>
<keyword evidence="1" id="KW-0732">Signal</keyword>
<dbReference type="Proteomes" id="UP000827721">
    <property type="component" value="Unassembled WGS sequence"/>
</dbReference>
<dbReference type="PANTHER" id="PTHR31482:SF18">
    <property type="entry name" value="ESTS AU081301(E20138)"/>
    <property type="match status" value="1"/>
</dbReference>
<evidence type="ECO:0000313" key="3">
    <source>
        <dbReference type="EMBL" id="KAH7557108.1"/>
    </source>
</evidence>
<feature type="chain" id="PRO_5047323265" description="F-box domain-containing protein" evidence="1">
    <location>
        <begin position="20"/>
        <end position="424"/>
    </location>
</feature>
<comment type="caution">
    <text evidence="3">The sequence shown here is derived from an EMBL/GenBank/DDBJ whole genome shotgun (WGS) entry which is preliminary data.</text>
</comment>
<feature type="domain" description="F-box" evidence="2">
    <location>
        <begin position="88"/>
        <end position="134"/>
    </location>
</feature>
<dbReference type="InterPro" id="IPR036047">
    <property type="entry name" value="F-box-like_dom_sf"/>
</dbReference>
<name>A0ABQ8HEQ2_9ROSI</name>
<dbReference type="SMART" id="SM00256">
    <property type="entry name" value="FBOX"/>
    <property type="match status" value="1"/>
</dbReference>
<dbReference type="InterPro" id="IPR001810">
    <property type="entry name" value="F-box_dom"/>
</dbReference>
<feature type="signal peptide" evidence="1">
    <location>
        <begin position="1"/>
        <end position="19"/>
    </location>
</feature>
<dbReference type="PANTHER" id="PTHR31482">
    <property type="entry name" value="ESTS AU081301(E20138)"/>
    <property type="match status" value="1"/>
</dbReference>
<accession>A0ABQ8HEQ2</accession>
<organism evidence="3 4">
    <name type="scientific">Xanthoceras sorbifolium</name>
    <dbReference type="NCBI Taxonomy" id="99658"/>
    <lineage>
        <taxon>Eukaryota</taxon>
        <taxon>Viridiplantae</taxon>
        <taxon>Streptophyta</taxon>
        <taxon>Embryophyta</taxon>
        <taxon>Tracheophyta</taxon>
        <taxon>Spermatophyta</taxon>
        <taxon>Magnoliopsida</taxon>
        <taxon>eudicotyledons</taxon>
        <taxon>Gunneridae</taxon>
        <taxon>Pentapetalae</taxon>
        <taxon>rosids</taxon>
        <taxon>malvids</taxon>
        <taxon>Sapindales</taxon>
        <taxon>Sapindaceae</taxon>
        <taxon>Xanthoceroideae</taxon>
        <taxon>Xanthoceras</taxon>
    </lineage>
</organism>
<dbReference type="PROSITE" id="PS50181">
    <property type="entry name" value="FBOX"/>
    <property type="match status" value="1"/>
</dbReference>
<evidence type="ECO:0000259" key="2">
    <source>
        <dbReference type="PROSITE" id="PS50181"/>
    </source>
</evidence>
<protein>
    <recommendedName>
        <fullName evidence="2">F-box domain-containing protein</fullName>
    </recommendedName>
</protein>